<feature type="compositionally biased region" description="Low complexity" evidence="1">
    <location>
        <begin position="62"/>
        <end position="74"/>
    </location>
</feature>
<feature type="region of interest" description="Disordered" evidence="1">
    <location>
        <begin position="36"/>
        <end position="77"/>
    </location>
</feature>
<keyword evidence="2" id="KW-0732">Signal</keyword>
<dbReference type="AlphaFoldDB" id="A0A243WK63"/>
<feature type="compositionally biased region" description="Low complexity" evidence="1">
    <location>
        <begin position="36"/>
        <end position="50"/>
    </location>
</feature>
<gene>
    <name evidence="3" type="ORF">BXP70_03175</name>
</gene>
<evidence type="ECO:0000256" key="1">
    <source>
        <dbReference type="SAM" id="MobiDB-lite"/>
    </source>
</evidence>
<evidence type="ECO:0000313" key="3">
    <source>
        <dbReference type="EMBL" id="OUJ76273.1"/>
    </source>
</evidence>
<dbReference type="EMBL" id="MTSE01000001">
    <property type="protein sequence ID" value="OUJ76273.1"/>
    <property type="molecule type" value="Genomic_DNA"/>
</dbReference>
<name>A0A243WK63_9BACT</name>
<comment type="caution">
    <text evidence="3">The sequence shown here is derived from an EMBL/GenBank/DDBJ whole genome shotgun (WGS) entry which is preliminary data.</text>
</comment>
<reference evidence="3 4" key="1">
    <citation type="submission" date="2017-01" db="EMBL/GenBank/DDBJ databases">
        <title>A new Hymenobacter.</title>
        <authorList>
            <person name="Liang Y."/>
            <person name="Feng F."/>
        </authorList>
    </citation>
    <scope>NUCLEOTIDE SEQUENCE [LARGE SCALE GENOMIC DNA]</scope>
    <source>
        <strain evidence="3">MIMBbqt21</strain>
    </source>
</reference>
<proteinExistence type="predicted"/>
<evidence type="ECO:0008006" key="5">
    <source>
        <dbReference type="Google" id="ProtNLM"/>
    </source>
</evidence>
<feature type="chain" id="PRO_5012851481" description="TonB-dependent receptor plug domain-containing protein" evidence="2">
    <location>
        <begin position="27"/>
        <end position="224"/>
    </location>
</feature>
<sequence length="224" mass="24078">MMNYSLISKALLGLALGCCISQLSRAQRMPVEPLTPVQPHLQLPQPSPSLEHSDWKSGVQLPASTTTQPASPSSGVAQVTIARPQPLYLLEGELIIAPDFSGIQPNDIEKLMVYRGKDAPRQWRNLATNGIIDITLKQKKKLKSRSLADLGKELGLSGPITYKLNDMPVADPSLRIAVEAIGETKVTRTDAVGGTTVVAISVRLPKPSPPHPPGTIMLRGMALN</sequence>
<keyword evidence="4" id="KW-1185">Reference proteome</keyword>
<accession>A0A243WK63</accession>
<dbReference type="Proteomes" id="UP000194873">
    <property type="component" value="Unassembled WGS sequence"/>
</dbReference>
<evidence type="ECO:0000256" key="2">
    <source>
        <dbReference type="SAM" id="SignalP"/>
    </source>
</evidence>
<evidence type="ECO:0000313" key="4">
    <source>
        <dbReference type="Proteomes" id="UP000194873"/>
    </source>
</evidence>
<dbReference type="OrthoDB" id="886872at2"/>
<protein>
    <recommendedName>
        <fullName evidence="5">TonB-dependent receptor plug domain-containing protein</fullName>
    </recommendedName>
</protein>
<dbReference type="RefSeq" id="WP_143436355.1">
    <property type="nucleotide sequence ID" value="NZ_MTSE01000001.1"/>
</dbReference>
<organism evidence="3 4">
    <name type="scientific">Hymenobacter crusticola</name>
    <dbReference type="NCBI Taxonomy" id="1770526"/>
    <lineage>
        <taxon>Bacteria</taxon>
        <taxon>Pseudomonadati</taxon>
        <taxon>Bacteroidota</taxon>
        <taxon>Cytophagia</taxon>
        <taxon>Cytophagales</taxon>
        <taxon>Hymenobacteraceae</taxon>
        <taxon>Hymenobacter</taxon>
    </lineage>
</organism>
<feature type="signal peptide" evidence="2">
    <location>
        <begin position="1"/>
        <end position="26"/>
    </location>
</feature>